<organism evidence="3 4">
    <name type="scientific">Candidatus Corynebacterium faecigallinarum</name>
    <dbReference type="NCBI Taxonomy" id="2838528"/>
    <lineage>
        <taxon>Bacteria</taxon>
        <taxon>Bacillati</taxon>
        <taxon>Actinomycetota</taxon>
        <taxon>Actinomycetes</taxon>
        <taxon>Mycobacteriales</taxon>
        <taxon>Corynebacteriaceae</taxon>
        <taxon>Corynebacterium</taxon>
    </lineage>
</organism>
<evidence type="ECO:0000256" key="1">
    <source>
        <dbReference type="SAM" id="MobiDB-lite"/>
    </source>
</evidence>
<comment type="caution">
    <text evidence="3">The sequence shown here is derived from an EMBL/GenBank/DDBJ whole genome shotgun (WGS) entry which is preliminary data.</text>
</comment>
<feature type="compositionally biased region" description="Basic and acidic residues" evidence="1">
    <location>
        <begin position="32"/>
        <end position="48"/>
    </location>
</feature>
<gene>
    <name evidence="3" type="ORF">H9751_07060</name>
</gene>
<proteinExistence type="predicted"/>
<dbReference type="CDD" id="cd02956">
    <property type="entry name" value="ybbN"/>
    <property type="match status" value="1"/>
</dbReference>
<dbReference type="EMBL" id="DWVP01000016">
    <property type="protein sequence ID" value="HJC85286.1"/>
    <property type="molecule type" value="Genomic_DNA"/>
</dbReference>
<feature type="region of interest" description="Disordered" evidence="1">
    <location>
        <begin position="174"/>
        <end position="200"/>
    </location>
</feature>
<feature type="region of interest" description="Disordered" evidence="1">
    <location>
        <begin position="1"/>
        <end position="54"/>
    </location>
</feature>
<dbReference type="InterPro" id="IPR036249">
    <property type="entry name" value="Thioredoxin-like_sf"/>
</dbReference>
<evidence type="ECO:0000259" key="2">
    <source>
        <dbReference type="PROSITE" id="PS51352"/>
    </source>
</evidence>
<protein>
    <submittedName>
        <fullName evidence="3">Tetratricopeptide repeat protein</fullName>
    </submittedName>
</protein>
<dbReference type="Proteomes" id="UP000823858">
    <property type="component" value="Unassembled WGS sequence"/>
</dbReference>
<reference evidence="3" key="1">
    <citation type="journal article" date="2021" name="PeerJ">
        <title>Extensive microbial diversity within the chicken gut microbiome revealed by metagenomics and culture.</title>
        <authorList>
            <person name="Gilroy R."/>
            <person name="Ravi A."/>
            <person name="Getino M."/>
            <person name="Pursley I."/>
            <person name="Horton D.L."/>
            <person name="Alikhan N.F."/>
            <person name="Baker D."/>
            <person name="Gharbi K."/>
            <person name="Hall N."/>
            <person name="Watson M."/>
            <person name="Adriaenssens E.M."/>
            <person name="Foster-Nyarko E."/>
            <person name="Jarju S."/>
            <person name="Secka A."/>
            <person name="Antonio M."/>
            <person name="Oren A."/>
            <person name="Chaudhuri R.R."/>
            <person name="La Ragione R."/>
            <person name="Hildebrand F."/>
            <person name="Pallen M.J."/>
        </authorList>
    </citation>
    <scope>NUCLEOTIDE SEQUENCE</scope>
    <source>
        <strain evidence="3">ChiHjej13B12-4958</strain>
    </source>
</reference>
<dbReference type="GO" id="GO:0006950">
    <property type="term" value="P:response to stress"/>
    <property type="evidence" value="ECO:0007669"/>
    <property type="project" value="UniProtKB-ARBA"/>
</dbReference>
<dbReference type="InterPro" id="IPR011990">
    <property type="entry name" value="TPR-like_helical_dom_sf"/>
</dbReference>
<reference evidence="3" key="2">
    <citation type="submission" date="2021-04" db="EMBL/GenBank/DDBJ databases">
        <authorList>
            <person name="Gilroy R."/>
        </authorList>
    </citation>
    <scope>NUCLEOTIDE SEQUENCE</scope>
    <source>
        <strain evidence="3">ChiHjej13B12-4958</strain>
    </source>
</reference>
<dbReference type="Pfam" id="PF00085">
    <property type="entry name" value="Thioredoxin"/>
    <property type="match status" value="1"/>
</dbReference>
<feature type="domain" description="Thioredoxin" evidence="2">
    <location>
        <begin position="48"/>
        <end position="168"/>
    </location>
</feature>
<evidence type="ECO:0000313" key="3">
    <source>
        <dbReference type="EMBL" id="HJC85286.1"/>
    </source>
</evidence>
<dbReference type="SUPFAM" id="SSF52833">
    <property type="entry name" value="Thioredoxin-like"/>
    <property type="match status" value="1"/>
</dbReference>
<dbReference type="Gene3D" id="3.40.30.10">
    <property type="entry name" value="Glutaredoxin"/>
    <property type="match status" value="1"/>
</dbReference>
<dbReference type="PANTHER" id="PTHR43601:SF3">
    <property type="entry name" value="THIOREDOXIN, MITOCHONDRIAL"/>
    <property type="match status" value="1"/>
</dbReference>
<evidence type="ECO:0000313" key="4">
    <source>
        <dbReference type="Proteomes" id="UP000823858"/>
    </source>
</evidence>
<dbReference type="PANTHER" id="PTHR43601">
    <property type="entry name" value="THIOREDOXIN, MITOCHONDRIAL"/>
    <property type="match status" value="1"/>
</dbReference>
<dbReference type="AlphaFoldDB" id="A0A9D2TP21"/>
<name>A0A9D2TP21_9CORY</name>
<sequence>MSTPNYPAQRPGGPSTPDRFASRAVDLGALKEASDQRQRAAERTREEAASGTKVPRSAIVTAESFEQDLVVRSTQVAVVLLLGSPRAEGCGEMSAEFTRLAEAQDADGVPVQWVFREVNVDTTPEIAQALQVQAVPTVLALAAGRPLTSFEGVQPAEQIGQFIEAVVRTVDGKLPGLPDSEGDAPDAGVTGSADDSGADPRFDAAAELLEEGDYRGAVSVYDRIIAESAADEDNGAETADEARSARVTALLLERTAAGTADSIDEQLLAGEREQAFDTLIEQIRTSAGDERTAARDRLLEIFAMYDAADPGVIDARTRMASAFF</sequence>
<dbReference type="GO" id="GO:0045454">
    <property type="term" value="P:cell redox homeostasis"/>
    <property type="evidence" value="ECO:0007669"/>
    <property type="project" value="TreeGrafter"/>
</dbReference>
<accession>A0A9D2TP21</accession>
<dbReference type="Gene3D" id="1.25.40.10">
    <property type="entry name" value="Tetratricopeptide repeat domain"/>
    <property type="match status" value="1"/>
</dbReference>
<dbReference type="Pfam" id="PF14561">
    <property type="entry name" value="TPR_20"/>
    <property type="match status" value="1"/>
</dbReference>
<dbReference type="PROSITE" id="PS51352">
    <property type="entry name" value="THIOREDOXIN_2"/>
    <property type="match status" value="1"/>
</dbReference>
<dbReference type="InterPro" id="IPR013766">
    <property type="entry name" value="Thioredoxin_domain"/>
</dbReference>